<reference evidence="2" key="1">
    <citation type="journal article" date="2021" name="BMC Genomics">
        <title>Chromosome-level genome assembly and manually-curated proteome of model necrotroph Parastagonospora nodorum Sn15 reveals a genome-wide trove of candidate effector homologs, and redundancy of virulence-related functions within an accessory chromosome.</title>
        <authorList>
            <person name="Bertazzoni S."/>
            <person name="Jones D.A.B."/>
            <person name="Phan H.T."/>
            <person name="Tan K.-C."/>
            <person name="Hane J.K."/>
        </authorList>
    </citation>
    <scope>NUCLEOTIDE SEQUENCE [LARGE SCALE GENOMIC DNA]</scope>
    <source>
        <strain evidence="2">SN15 / ATCC MYA-4574 / FGSC 10173)</strain>
    </source>
</reference>
<evidence type="ECO:0000313" key="2">
    <source>
        <dbReference type="Proteomes" id="UP000663193"/>
    </source>
</evidence>
<sequence>MVRNSDFWKEFVEENLPYGWVHTHISKATNKGLNAEYRIGDLCKALGRHRRQSPKWKAAVDAGIDYTQGLGYGVVFENIQLPSGKWIFPLWVRETKPRYAPIPLPVPQWQYHWEPVRAAAPEDEVVHGGPVTYRSVPANAPRSWRPSPLSLPPAGQQAGEDVFTASDEANFFTSSASSVPAPPVSNNDCAMTFSHPKVVNPWLAAAKPLPPRFPASNEANFMTPALPEQFWLPENPFPASHEVPFFSPPPAAVQDFPLQMETDMDFSLPASVPPPPPPKPVAPLANIFDDDWDFTPSASSAPSPLPHDWEEFQDSQMDFGDFSVPASAPADVNVDAPMSNEDFLAGFGPAVHTDPVLEVFAPTGLTDAEYTAFASTIFNFDM</sequence>
<name>A0A7U2I7D6_PHANO</name>
<dbReference type="AlphaFoldDB" id="A0A7U2I7D6"/>
<dbReference type="EMBL" id="CP069039">
    <property type="protein sequence ID" value="QRD04624.1"/>
    <property type="molecule type" value="Genomic_DNA"/>
</dbReference>
<keyword evidence="2" id="KW-1185">Reference proteome</keyword>
<evidence type="ECO:0000313" key="1">
    <source>
        <dbReference type="EMBL" id="QRD04624.1"/>
    </source>
</evidence>
<protein>
    <submittedName>
        <fullName evidence="1">Uncharacterized protein</fullName>
    </submittedName>
</protein>
<accession>A0A7U2I7D6</accession>
<organism evidence="1 2">
    <name type="scientific">Phaeosphaeria nodorum (strain SN15 / ATCC MYA-4574 / FGSC 10173)</name>
    <name type="common">Glume blotch fungus</name>
    <name type="synonym">Parastagonospora nodorum</name>
    <dbReference type="NCBI Taxonomy" id="321614"/>
    <lineage>
        <taxon>Eukaryota</taxon>
        <taxon>Fungi</taxon>
        <taxon>Dikarya</taxon>
        <taxon>Ascomycota</taxon>
        <taxon>Pezizomycotina</taxon>
        <taxon>Dothideomycetes</taxon>
        <taxon>Pleosporomycetidae</taxon>
        <taxon>Pleosporales</taxon>
        <taxon>Pleosporineae</taxon>
        <taxon>Phaeosphaeriaceae</taxon>
        <taxon>Parastagonospora</taxon>
    </lineage>
</organism>
<dbReference type="VEuPathDB" id="FungiDB:JI435_105590"/>
<proteinExistence type="predicted"/>
<gene>
    <name evidence="1" type="ORF">JI435_105590</name>
</gene>
<dbReference type="Proteomes" id="UP000663193">
    <property type="component" value="Chromosome 17"/>
</dbReference>